<evidence type="ECO:0000313" key="2">
    <source>
        <dbReference type="EMBL" id="CAL1356975.1"/>
    </source>
</evidence>
<dbReference type="EMBL" id="OZ034813">
    <property type="protein sequence ID" value="CAL1356975.1"/>
    <property type="molecule type" value="Genomic_DNA"/>
</dbReference>
<feature type="region of interest" description="Disordered" evidence="1">
    <location>
        <begin position="65"/>
        <end position="110"/>
    </location>
</feature>
<reference evidence="2 3" key="1">
    <citation type="submission" date="2024-04" db="EMBL/GenBank/DDBJ databases">
        <authorList>
            <person name="Fracassetti M."/>
        </authorList>
    </citation>
    <scope>NUCLEOTIDE SEQUENCE [LARGE SCALE GENOMIC DNA]</scope>
</reference>
<dbReference type="Proteomes" id="UP001497516">
    <property type="component" value="Chromosome 1"/>
</dbReference>
<sequence>MMKFDRHFQFTEAPSSPYTRPSYAAIEGEIYDYSYVEKQQLHENLKACVEKYFKAQQQQLFNNYSPKTTTTTAEPNTSYWSTTRGSGNEDDGDDDVDLEVNNNSPASPAVSSVLCHLHSEAAHSPLPDDAVEGEEDKVMGTSSVIETSKTCSLALRDE</sequence>
<keyword evidence="3" id="KW-1185">Reference proteome</keyword>
<accession>A0AAV2CMJ1</accession>
<name>A0AAV2CMJ1_9ROSI</name>
<organism evidence="2 3">
    <name type="scientific">Linum trigynum</name>
    <dbReference type="NCBI Taxonomy" id="586398"/>
    <lineage>
        <taxon>Eukaryota</taxon>
        <taxon>Viridiplantae</taxon>
        <taxon>Streptophyta</taxon>
        <taxon>Embryophyta</taxon>
        <taxon>Tracheophyta</taxon>
        <taxon>Spermatophyta</taxon>
        <taxon>Magnoliopsida</taxon>
        <taxon>eudicotyledons</taxon>
        <taxon>Gunneridae</taxon>
        <taxon>Pentapetalae</taxon>
        <taxon>rosids</taxon>
        <taxon>fabids</taxon>
        <taxon>Malpighiales</taxon>
        <taxon>Linaceae</taxon>
        <taxon>Linum</taxon>
    </lineage>
</organism>
<evidence type="ECO:0000256" key="1">
    <source>
        <dbReference type="SAM" id="MobiDB-lite"/>
    </source>
</evidence>
<gene>
    <name evidence="2" type="ORF">LTRI10_LOCUS4639</name>
</gene>
<evidence type="ECO:0000313" key="3">
    <source>
        <dbReference type="Proteomes" id="UP001497516"/>
    </source>
</evidence>
<feature type="compositionally biased region" description="Polar residues" evidence="1">
    <location>
        <begin position="65"/>
        <end position="86"/>
    </location>
</feature>
<proteinExistence type="predicted"/>
<feature type="compositionally biased region" description="Low complexity" evidence="1">
    <location>
        <begin position="99"/>
        <end position="110"/>
    </location>
</feature>
<protein>
    <submittedName>
        <fullName evidence="2">Uncharacterized protein</fullName>
    </submittedName>
</protein>
<dbReference type="AlphaFoldDB" id="A0AAV2CMJ1"/>
<feature type="compositionally biased region" description="Acidic residues" evidence="1">
    <location>
        <begin position="88"/>
        <end position="98"/>
    </location>
</feature>